<keyword evidence="13" id="KW-1133">Transmembrane helix</keyword>
<dbReference type="EMBL" id="WJQU01000003">
    <property type="protein sequence ID" value="KAJ6639893.1"/>
    <property type="molecule type" value="Genomic_DNA"/>
</dbReference>
<dbReference type="GO" id="GO:0010181">
    <property type="term" value="F:FMN binding"/>
    <property type="evidence" value="ECO:0007669"/>
    <property type="project" value="InterPro"/>
</dbReference>
<evidence type="ECO:0000256" key="4">
    <source>
        <dbReference type="ARBA" id="ARBA00005037"/>
    </source>
</evidence>
<feature type="transmembrane region" description="Helical" evidence="13">
    <location>
        <begin position="481"/>
        <end position="500"/>
    </location>
</feature>
<evidence type="ECO:0000259" key="15">
    <source>
        <dbReference type="Pfam" id="PF10590"/>
    </source>
</evidence>
<dbReference type="PANTHER" id="PTHR10851">
    <property type="entry name" value="PYRIDOXINE-5-PHOSPHATE OXIDASE"/>
    <property type="match status" value="1"/>
</dbReference>
<dbReference type="PANTHER" id="PTHR10851:SF0">
    <property type="entry name" value="PYRIDOXINE-5'-PHOSPHATE OXIDASE"/>
    <property type="match status" value="1"/>
</dbReference>
<gene>
    <name evidence="16" type="primary">PNPO</name>
    <name evidence="16" type="ORF">Bhyg_12640</name>
</gene>
<dbReference type="InterPro" id="IPR019740">
    <property type="entry name" value="Pyridox_Oxase_CS"/>
</dbReference>
<comment type="subunit">
    <text evidence="6">Homodimer.</text>
</comment>
<dbReference type="SUPFAM" id="SSF50475">
    <property type="entry name" value="FMN-binding split barrel"/>
    <property type="match status" value="1"/>
</dbReference>
<feature type="compositionally biased region" description="Basic and acidic residues" evidence="12">
    <location>
        <begin position="294"/>
        <end position="312"/>
    </location>
</feature>
<reference evidence="16" key="1">
    <citation type="submission" date="2022-07" db="EMBL/GenBank/DDBJ databases">
        <authorList>
            <person name="Trinca V."/>
            <person name="Uliana J.V.C."/>
            <person name="Torres T.T."/>
            <person name="Ward R.J."/>
            <person name="Monesi N."/>
        </authorList>
    </citation>
    <scope>NUCLEOTIDE SEQUENCE</scope>
    <source>
        <strain evidence="16">HSMRA1968</strain>
        <tissue evidence="16">Whole embryos</tissue>
    </source>
</reference>
<dbReference type="NCBIfam" id="NF004231">
    <property type="entry name" value="PRK05679.1"/>
    <property type="match status" value="1"/>
</dbReference>
<keyword evidence="8" id="KW-0285">Flavoprotein</keyword>
<keyword evidence="10" id="KW-0560">Oxidoreductase</keyword>
<keyword evidence="13" id="KW-0472">Membrane</keyword>
<accession>A0A9Q0MXV4</accession>
<evidence type="ECO:0000256" key="1">
    <source>
        <dbReference type="ARBA" id="ARBA00001917"/>
    </source>
</evidence>
<name>A0A9Q0MXV4_9DIPT</name>
<dbReference type="HAMAP" id="MF_01629">
    <property type="entry name" value="PdxH"/>
    <property type="match status" value="1"/>
</dbReference>
<dbReference type="Gene3D" id="2.30.110.10">
    <property type="entry name" value="Electron Transport, Fmn-binding Protein, Chain A"/>
    <property type="match status" value="1"/>
</dbReference>
<organism evidence="16 17">
    <name type="scientific">Pseudolycoriella hygida</name>
    <dbReference type="NCBI Taxonomy" id="35572"/>
    <lineage>
        <taxon>Eukaryota</taxon>
        <taxon>Metazoa</taxon>
        <taxon>Ecdysozoa</taxon>
        <taxon>Arthropoda</taxon>
        <taxon>Hexapoda</taxon>
        <taxon>Insecta</taxon>
        <taxon>Pterygota</taxon>
        <taxon>Neoptera</taxon>
        <taxon>Endopterygota</taxon>
        <taxon>Diptera</taxon>
        <taxon>Nematocera</taxon>
        <taxon>Sciaroidea</taxon>
        <taxon>Sciaridae</taxon>
        <taxon>Pseudolycoriella</taxon>
    </lineage>
</organism>
<evidence type="ECO:0000256" key="12">
    <source>
        <dbReference type="SAM" id="MobiDB-lite"/>
    </source>
</evidence>
<dbReference type="PROSITE" id="PS01064">
    <property type="entry name" value="PYRIDOX_OXIDASE"/>
    <property type="match status" value="1"/>
</dbReference>
<evidence type="ECO:0000256" key="13">
    <source>
        <dbReference type="SAM" id="Phobius"/>
    </source>
</evidence>
<keyword evidence="9" id="KW-0288">FMN</keyword>
<comment type="pathway">
    <text evidence="4">Cofactor metabolism; pyridoxal 5'-phosphate salvage; pyridoxal 5'-phosphate from pyridoxine 5'-phosphate: step 1/1.</text>
</comment>
<dbReference type="Pfam" id="PF10590">
    <property type="entry name" value="PNP_phzG_C"/>
    <property type="match status" value="1"/>
</dbReference>
<comment type="similarity">
    <text evidence="5">Belongs to the pyridoxamine 5'-phosphate oxidase family.</text>
</comment>
<dbReference type="GO" id="GO:0008615">
    <property type="term" value="P:pyridoxine biosynthetic process"/>
    <property type="evidence" value="ECO:0007669"/>
    <property type="project" value="UniProtKB-KW"/>
</dbReference>
<dbReference type="AlphaFoldDB" id="A0A9Q0MXV4"/>
<dbReference type="GO" id="GO:0004733">
    <property type="term" value="F:pyridoxamine phosphate oxidase activity"/>
    <property type="evidence" value="ECO:0007669"/>
    <property type="project" value="UniProtKB-EC"/>
</dbReference>
<feature type="region of interest" description="Disordered" evidence="12">
    <location>
        <begin position="294"/>
        <end position="319"/>
    </location>
</feature>
<comment type="function">
    <text evidence="2">Catalyzes the oxidation of either pyridoxine 5'-phosphate (PNP) or pyridoxamine 5'-phosphate (PMP) into pyridoxal 5'-phosphate (PLP).</text>
</comment>
<keyword evidence="13" id="KW-0812">Transmembrane</keyword>
<dbReference type="Proteomes" id="UP001151699">
    <property type="component" value="Chromosome X"/>
</dbReference>
<evidence type="ECO:0000313" key="16">
    <source>
        <dbReference type="EMBL" id="KAJ6639893.1"/>
    </source>
</evidence>
<comment type="pathway">
    <text evidence="3">Cofactor metabolism; pyridoxal 5'-phosphate salvage; pyridoxal 5'-phosphate from pyridoxamine 5'-phosphate: step 1/1.</text>
</comment>
<dbReference type="InterPro" id="IPR011576">
    <property type="entry name" value="Pyridox_Oxase_N"/>
</dbReference>
<comment type="caution">
    <text evidence="16">The sequence shown here is derived from an EMBL/GenBank/DDBJ whole genome shotgun (WGS) entry which is preliminary data.</text>
</comment>
<proteinExistence type="inferred from homology"/>
<dbReference type="NCBIfam" id="TIGR00558">
    <property type="entry name" value="pdxH"/>
    <property type="match status" value="1"/>
</dbReference>
<evidence type="ECO:0000256" key="2">
    <source>
        <dbReference type="ARBA" id="ARBA00003691"/>
    </source>
</evidence>
<dbReference type="FunFam" id="2.30.110.10:FF:000005">
    <property type="entry name" value="NAD(P)H-hydrate epimerase"/>
    <property type="match status" value="1"/>
</dbReference>
<dbReference type="EC" id="1.4.3.5" evidence="7"/>
<dbReference type="InterPro" id="IPR019576">
    <property type="entry name" value="Pyridoxamine_oxidase_dimer_C"/>
</dbReference>
<evidence type="ECO:0000256" key="9">
    <source>
        <dbReference type="ARBA" id="ARBA00022643"/>
    </source>
</evidence>
<evidence type="ECO:0000256" key="7">
    <source>
        <dbReference type="ARBA" id="ARBA00012801"/>
    </source>
</evidence>
<sequence length="563" mass="64477">MTTVDLASLRLKFRSEKDKFLEANIAVKQPFHLFKSWLNEACETPEILEPNAFCLSTASKDGLPSARFVLLKTVEDDGFTFFTNYGSRKAQEIASNPNVAMTFYWVPLHRQVRIEGVASKVSRETSEKYFHERPRASQIGAAASPQSQTIPSREYLDEIESGIKEKLGPDDVVPLPNWGGYLIKPHLFEFWQGQTNRLHDRIIFRQPKPDDNKELVHEEMLPILLLINVVLCEAEWVKISQIPTSDFHVYATESSIDSTKNVDNDVPIRYEDLEHIVGPGFEDELEKFYQRHKEEVDRKRKEEKPKDVKSSETSHLPYDDPWSVYDNPAHIGAIKEPTDLKDSEMSESVVENDKNRYEEYDDAVHLNDSFHQNYGNETMEPSNIPQIVQFKLVKVKPKETEPFSFAGFMKFLRDIQSTFVSKTARSIQDKIQTLEQFRDDILLNIEERIRSLWPATPVVRNKRGITDDHHSGGMDFPSSEGALMTISFLTFAVFLIKLVLQVINTIKSKHYSYNSFDAMNNAASMNAVNIVKRNRNARSMSLTPDDLNGMTSILSAIENVGKM</sequence>
<dbReference type="Pfam" id="PF01243">
    <property type="entry name" value="PNPOx_N"/>
    <property type="match status" value="1"/>
</dbReference>
<dbReference type="InterPro" id="IPR012349">
    <property type="entry name" value="Split_barrel_FMN-bd"/>
</dbReference>
<evidence type="ECO:0000256" key="8">
    <source>
        <dbReference type="ARBA" id="ARBA00022630"/>
    </source>
</evidence>
<dbReference type="InterPro" id="IPR000659">
    <property type="entry name" value="Pyridox_Oxase"/>
</dbReference>
<evidence type="ECO:0000259" key="14">
    <source>
        <dbReference type="Pfam" id="PF01243"/>
    </source>
</evidence>
<comment type="cofactor">
    <cofactor evidence="1">
        <name>FMN</name>
        <dbReference type="ChEBI" id="CHEBI:58210"/>
    </cofactor>
</comment>
<keyword evidence="11" id="KW-0664">Pyridoxine biosynthesis</keyword>
<evidence type="ECO:0000256" key="5">
    <source>
        <dbReference type="ARBA" id="ARBA00007301"/>
    </source>
</evidence>
<evidence type="ECO:0000256" key="6">
    <source>
        <dbReference type="ARBA" id="ARBA00011738"/>
    </source>
</evidence>
<feature type="domain" description="Pyridoxamine 5'-phosphate oxidase N-terminal" evidence="14">
    <location>
        <begin position="47"/>
        <end position="155"/>
    </location>
</feature>
<evidence type="ECO:0000256" key="3">
    <source>
        <dbReference type="ARBA" id="ARBA00004738"/>
    </source>
</evidence>
<feature type="domain" description="Pyridoxine 5'-phosphate oxidase dimerisation C-terminal" evidence="15">
    <location>
        <begin position="178"/>
        <end position="208"/>
    </location>
</feature>
<evidence type="ECO:0000256" key="11">
    <source>
        <dbReference type="ARBA" id="ARBA00023096"/>
    </source>
</evidence>
<evidence type="ECO:0000256" key="10">
    <source>
        <dbReference type="ARBA" id="ARBA00023002"/>
    </source>
</evidence>
<protein>
    <recommendedName>
        <fullName evidence="7">pyridoxal 5'-phosphate synthase</fullName>
        <ecNumber evidence="7">1.4.3.5</ecNumber>
    </recommendedName>
</protein>
<keyword evidence="17" id="KW-1185">Reference proteome</keyword>
<evidence type="ECO:0000313" key="17">
    <source>
        <dbReference type="Proteomes" id="UP001151699"/>
    </source>
</evidence>
<dbReference type="OrthoDB" id="303614at2759"/>